<reference evidence="1 2" key="1">
    <citation type="submission" date="2018-04" db="EMBL/GenBank/DDBJ databases">
        <title>The genome sequence of Caulobacter sp. 736.</title>
        <authorList>
            <person name="Gao J."/>
            <person name="Sun J."/>
        </authorList>
    </citation>
    <scope>NUCLEOTIDE SEQUENCE [LARGE SCALE GENOMIC DNA]</scope>
    <source>
        <strain evidence="1 2">736</strain>
    </source>
</reference>
<evidence type="ECO:0000313" key="2">
    <source>
        <dbReference type="Proteomes" id="UP000244913"/>
    </source>
</evidence>
<dbReference type="EMBL" id="QDKP01000063">
    <property type="protein sequence ID" value="PVM72373.1"/>
    <property type="molecule type" value="Genomic_DNA"/>
</dbReference>
<name>A0A2T9IYU9_9CAUL</name>
<accession>A0A2T9IYU9</accession>
<organism evidence="1 2">
    <name type="scientific">Caulobacter radicis</name>
    <dbReference type="NCBI Taxonomy" id="2172650"/>
    <lineage>
        <taxon>Bacteria</taxon>
        <taxon>Pseudomonadati</taxon>
        <taxon>Pseudomonadota</taxon>
        <taxon>Alphaproteobacteria</taxon>
        <taxon>Caulobacterales</taxon>
        <taxon>Caulobacteraceae</taxon>
        <taxon>Caulobacter</taxon>
    </lineage>
</organism>
<dbReference type="AlphaFoldDB" id="A0A2T9IYU9"/>
<protein>
    <submittedName>
        <fullName evidence="1">Uncharacterized protein</fullName>
    </submittedName>
</protein>
<gene>
    <name evidence="1" type="ORF">DDF65_22630</name>
</gene>
<evidence type="ECO:0000313" key="1">
    <source>
        <dbReference type="EMBL" id="PVM72373.1"/>
    </source>
</evidence>
<comment type="caution">
    <text evidence="1">The sequence shown here is derived from an EMBL/GenBank/DDBJ whole genome shotgun (WGS) entry which is preliminary data.</text>
</comment>
<dbReference type="Proteomes" id="UP000244913">
    <property type="component" value="Unassembled WGS sequence"/>
</dbReference>
<dbReference type="RefSeq" id="WP_116569778.1">
    <property type="nucleotide sequence ID" value="NZ_QDKP01000063.1"/>
</dbReference>
<sequence>MTISASLSPWARGALFGVPQSLALHAEAASVSAQRVRTALTGFSTPAALERAFDEARAAQAELAAALAEMSLLLEPPTALGGLAPPPASH</sequence>
<proteinExistence type="predicted"/>
<keyword evidence="2" id="KW-1185">Reference proteome</keyword>